<dbReference type="Gene3D" id="3.60.40.10">
    <property type="entry name" value="PPM-type phosphatase domain"/>
    <property type="match status" value="1"/>
</dbReference>
<dbReference type="NCBIfam" id="NF004127">
    <property type="entry name" value="PRK05617.1"/>
    <property type="match status" value="1"/>
</dbReference>
<protein>
    <recommendedName>
        <fullName evidence="2">3-hydroxyisobutyryl-CoA hydrolase</fullName>
        <ecNumber evidence="2">3.1.2.4</ecNumber>
    </recommendedName>
</protein>
<comment type="similarity">
    <text evidence="6">Belongs to the PP2C family.</text>
</comment>
<dbReference type="InterPro" id="IPR036457">
    <property type="entry name" value="PPM-type-like_dom_sf"/>
</dbReference>
<keyword evidence="3" id="KW-0479">Metal-binding</keyword>
<evidence type="ECO:0000313" key="9">
    <source>
        <dbReference type="Proteomes" id="UP001473302"/>
    </source>
</evidence>
<keyword evidence="4 6" id="KW-0378">Hydrolase</keyword>
<evidence type="ECO:0000256" key="6">
    <source>
        <dbReference type="RuleBase" id="RU003465"/>
    </source>
</evidence>
<evidence type="ECO:0000256" key="3">
    <source>
        <dbReference type="ARBA" id="ARBA00022723"/>
    </source>
</evidence>
<comment type="caution">
    <text evidence="8">The sequence shown here is derived from an EMBL/GenBank/DDBJ whole genome shotgun (WGS) entry which is preliminary data.</text>
</comment>
<dbReference type="InterPro" id="IPR000222">
    <property type="entry name" value="PP2C_BS"/>
</dbReference>
<dbReference type="PANTHER" id="PTHR43176">
    <property type="entry name" value="3-HYDROXYISOBUTYRYL-COA HYDROLASE-RELATED"/>
    <property type="match status" value="1"/>
</dbReference>
<keyword evidence="5 6" id="KW-0904">Protein phosphatase</keyword>
<dbReference type="InterPro" id="IPR029045">
    <property type="entry name" value="ClpP/crotonase-like_dom_sf"/>
</dbReference>
<organism evidence="8 9">
    <name type="scientific">Mucor flavus</name>
    <dbReference type="NCBI Taxonomy" id="439312"/>
    <lineage>
        <taxon>Eukaryota</taxon>
        <taxon>Fungi</taxon>
        <taxon>Fungi incertae sedis</taxon>
        <taxon>Mucoromycota</taxon>
        <taxon>Mucoromycotina</taxon>
        <taxon>Mucoromycetes</taxon>
        <taxon>Mucorales</taxon>
        <taxon>Mucorineae</taxon>
        <taxon>Mucoraceae</taxon>
        <taxon>Mucor</taxon>
    </lineage>
</organism>
<dbReference type="PANTHER" id="PTHR43176:SF3">
    <property type="entry name" value="3-HYDROXYISOBUTYRYL-COA HYDROLASE, MITOCHONDRIAL"/>
    <property type="match status" value="1"/>
</dbReference>
<dbReference type="InterPro" id="IPR018376">
    <property type="entry name" value="Enoyl-CoA_hyd/isom_CS"/>
</dbReference>
<evidence type="ECO:0000256" key="4">
    <source>
        <dbReference type="ARBA" id="ARBA00022801"/>
    </source>
</evidence>
<evidence type="ECO:0000313" key="8">
    <source>
        <dbReference type="EMBL" id="GAA5813479.1"/>
    </source>
</evidence>
<dbReference type="Pfam" id="PF00481">
    <property type="entry name" value="PP2C"/>
    <property type="match status" value="1"/>
</dbReference>
<evidence type="ECO:0000259" key="7">
    <source>
        <dbReference type="PROSITE" id="PS51746"/>
    </source>
</evidence>
<evidence type="ECO:0000256" key="1">
    <source>
        <dbReference type="ARBA" id="ARBA00001709"/>
    </source>
</evidence>
<evidence type="ECO:0000256" key="2">
    <source>
        <dbReference type="ARBA" id="ARBA00011915"/>
    </source>
</evidence>
<dbReference type="Gene3D" id="3.90.226.10">
    <property type="entry name" value="2-enoyl-CoA Hydratase, Chain A, domain 1"/>
    <property type="match status" value="1"/>
</dbReference>
<dbReference type="InterPro" id="IPR032259">
    <property type="entry name" value="HIBYL-CoA-H"/>
</dbReference>
<dbReference type="EC" id="3.1.2.4" evidence="2"/>
<dbReference type="EMBL" id="BAABUK010000017">
    <property type="protein sequence ID" value="GAA5813479.1"/>
    <property type="molecule type" value="Genomic_DNA"/>
</dbReference>
<dbReference type="Proteomes" id="UP001473302">
    <property type="component" value="Unassembled WGS sequence"/>
</dbReference>
<dbReference type="Pfam" id="PF16113">
    <property type="entry name" value="ECH_2"/>
    <property type="match status" value="1"/>
</dbReference>
<feature type="domain" description="PPM-type phosphatase" evidence="7">
    <location>
        <begin position="464"/>
        <end position="728"/>
    </location>
</feature>
<proteinExistence type="inferred from homology"/>
<comment type="catalytic activity">
    <reaction evidence="1">
        <text>3-hydroxy-2-methylpropanoyl-CoA + H2O = 3-hydroxy-2-methylpropanoate + CoA + H(+)</text>
        <dbReference type="Rhea" id="RHEA:20888"/>
        <dbReference type="ChEBI" id="CHEBI:11805"/>
        <dbReference type="ChEBI" id="CHEBI:15377"/>
        <dbReference type="ChEBI" id="CHEBI:15378"/>
        <dbReference type="ChEBI" id="CHEBI:57287"/>
        <dbReference type="ChEBI" id="CHEBI:57340"/>
        <dbReference type="EC" id="3.1.2.4"/>
    </reaction>
</comment>
<dbReference type="SMART" id="SM00332">
    <property type="entry name" value="PP2Cc"/>
    <property type="match status" value="1"/>
</dbReference>
<name>A0ABP9Z2Z5_9FUNG</name>
<keyword evidence="9" id="KW-1185">Reference proteome</keyword>
<gene>
    <name evidence="8" type="ORF">MFLAVUS_006957</name>
</gene>
<dbReference type="InterPro" id="IPR045004">
    <property type="entry name" value="ECH_dom"/>
</dbReference>
<evidence type="ECO:0000256" key="5">
    <source>
        <dbReference type="ARBA" id="ARBA00022912"/>
    </source>
</evidence>
<dbReference type="SUPFAM" id="SSF81606">
    <property type="entry name" value="PP2C-like"/>
    <property type="match status" value="1"/>
</dbReference>
<dbReference type="InterPro" id="IPR001932">
    <property type="entry name" value="PPM-type_phosphatase-like_dom"/>
</dbReference>
<dbReference type="CDD" id="cd06558">
    <property type="entry name" value="crotonase-like"/>
    <property type="match status" value="1"/>
</dbReference>
<dbReference type="PROSITE" id="PS00166">
    <property type="entry name" value="ENOYL_COA_HYDRATASE"/>
    <property type="match status" value="1"/>
</dbReference>
<dbReference type="CDD" id="cd00143">
    <property type="entry name" value="PP2Cc"/>
    <property type="match status" value="1"/>
</dbReference>
<dbReference type="PROSITE" id="PS51746">
    <property type="entry name" value="PPM_2"/>
    <property type="match status" value="1"/>
</dbReference>
<dbReference type="SUPFAM" id="SSF52096">
    <property type="entry name" value="ClpP/crotonase"/>
    <property type="match status" value="1"/>
</dbReference>
<reference evidence="8 9" key="1">
    <citation type="submission" date="2024-04" db="EMBL/GenBank/DDBJ databases">
        <title>genome sequences of Mucor flavus KT1a and Helicostylum pulchrum KT1b strains isolated from the surface of a dry-aged beef.</title>
        <authorList>
            <person name="Toyotome T."/>
            <person name="Hosono M."/>
            <person name="Torimaru M."/>
            <person name="Fukuda K."/>
            <person name="Mikami N."/>
        </authorList>
    </citation>
    <scope>NUCLEOTIDE SEQUENCE [LARGE SCALE GENOMIC DNA]</scope>
    <source>
        <strain evidence="8 9">KT1a</strain>
    </source>
</reference>
<sequence length="763" mass="85449">MTCRSLPLVFKRGFAQQAQGTIESSVLIKKNLGSRQFILNRPRRLNAIDMEMVDIIYPNLKAWEASEQAKIVFLKGTGRALCAGGDVKDVVNSLKDPAKHGDLEHQIDTEYDMLHFMGTMKTPYIAVMDGITMGAGGGLCSFAPFRIATENTQFAMPENAIGLFCDVGASFFLSRLDGRLGAYMGATSRIVKGEDALFAGLATHFVPSSRLEALEARLAGLDHATHDMVHRAIEEFEVERDHTPATYTLHGKDRRMMDECFKHERMEDVMAALKEDGTQFAKDTMDTILKRSPTSVKITHEHIRKGAGLSLKECLNMEHRLWQTVPFSHDFIEGVTSHVVNKTTPKWNPARLEDLDLEQDIRVKYFHANVKRRLHFTHTGDFHLLPFRRYALPSEKEILDVKEVQALRTVEDTVAWFEKDRNGKFGVRQKVEDVLERKSSIMGQTLSEPIIEKTTHEGKNKNLMYGLSCMQGWRLTMEDAHCAELDLDGTTASFFGVYDGHGGSTVAQYTGQTLHHRVLKNPLFQKRDYTSAMVQSFMALDRELIEDQNFSYDPSGCTAVTILVTPDQKHIYCANAGDSRSVISTAGKSKPLSYDHKPVDPKENKRIVNAGGFVEFGRVNGNLALSRAIGDFEFKQNATLPAELQAVTCDPDVIEHTIVEEDEFFVLACDGIWDCMTNQQVVNYIRQALSRRTKLEEICEEMMDHCLAPDSDGGGVGCDNMSVMIVAILNGRSEDEWYDWMVARTAAPKKDGLGNDVGVIAQP</sequence>
<accession>A0ABP9Z2Z5</accession>
<dbReference type="PROSITE" id="PS01032">
    <property type="entry name" value="PPM_1"/>
    <property type="match status" value="1"/>
</dbReference>